<dbReference type="EMBL" id="JAVIIZ010000019">
    <property type="protein sequence ID" value="MDX8475367.1"/>
    <property type="molecule type" value="Genomic_DNA"/>
</dbReference>
<accession>A0ABU4XKV6</accession>
<sequence>MKLDMKTISTMEAAGLHFIAYIRVPAGSQTVEIEPKEIAAFVANRDEVAAKLFGVSTSQYLDWVATDGEPRCGAITKKGTRCSNFVSGGVQRSIEEWVRLDGGYCAVHGGESSQEARPHRY</sequence>
<protein>
    <submittedName>
        <fullName evidence="1">Uncharacterized protein</fullName>
    </submittedName>
</protein>
<reference evidence="1 2" key="1">
    <citation type="submission" date="2023-08" db="EMBL/GenBank/DDBJ databases">
        <title>Implementing the SeqCode for naming new Mesorhizobium species isolated from Vachellia karroo root nodules.</title>
        <authorList>
            <person name="Van Lill M."/>
        </authorList>
    </citation>
    <scope>NUCLEOTIDE SEQUENCE [LARGE SCALE GENOMIC DNA]</scope>
    <source>
        <strain evidence="1 2">VK23A</strain>
    </source>
</reference>
<dbReference type="RefSeq" id="WP_320278470.1">
    <property type="nucleotide sequence ID" value="NZ_JAVIIX010000018.1"/>
</dbReference>
<comment type="caution">
    <text evidence="1">The sequence shown here is derived from an EMBL/GenBank/DDBJ whole genome shotgun (WGS) entry which is preliminary data.</text>
</comment>
<organism evidence="1 2">
    <name type="scientific">Mesorhizobium dulcispinae</name>
    <dbReference type="NCBI Taxonomy" id="3072316"/>
    <lineage>
        <taxon>Bacteria</taxon>
        <taxon>Pseudomonadati</taxon>
        <taxon>Pseudomonadota</taxon>
        <taxon>Alphaproteobacteria</taxon>
        <taxon>Hyphomicrobiales</taxon>
        <taxon>Phyllobacteriaceae</taxon>
        <taxon>Mesorhizobium</taxon>
    </lineage>
</organism>
<proteinExistence type="predicted"/>
<keyword evidence="2" id="KW-1185">Reference proteome</keyword>
<name>A0ABU4XKV6_9HYPH</name>
<dbReference type="Proteomes" id="UP001271780">
    <property type="component" value="Unassembled WGS sequence"/>
</dbReference>
<evidence type="ECO:0000313" key="1">
    <source>
        <dbReference type="EMBL" id="MDX8475367.1"/>
    </source>
</evidence>
<gene>
    <name evidence="1" type="ORF">RFM27_25050</name>
</gene>
<evidence type="ECO:0000313" key="2">
    <source>
        <dbReference type="Proteomes" id="UP001271780"/>
    </source>
</evidence>